<dbReference type="Gene3D" id="3.30.40.10">
    <property type="entry name" value="Zinc/RING finger domain, C3HC4 (zinc finger)"/>
    <property type="match status" value="3"/>
</dbReference>
<dbReference type="SUPFAM" id="SSF57850">
    <property type="entry name" value="RING/U-box"/>
    <property type="match status" value="2"/>
</dbReference>
<dbReference type="Proteomes" id="UP000005239">
    <property type="component" value="Unassembled WGS sequence"/>
</dbReference>
<dbReference type="PROSITE" id="PS50089">
    <property type="entry name" value="ZF_RING_2"/>
    <property type="match status" value="3"/>
</dbReference>
<dbReference type="FunFam" id="3.30.40.10:FF:001341">
    <property type="entry name" value="Uncharacterized protein"/>
    <property type="match status" value="2"/>
</dbReference>
<accession>A0A2A6BLM0</accession>
<sequence length="664" mass="73154">MVTIRRRAYEPGDSKPKRRKTDNESASIRVSRACRICLTEAPRYLSVLTPCGHAICRACSLKIRWDASSGGGQIHCSVCRGGGTFVGMQEELIAVVGGNERTGDESTDSSDPPDREVADEERISASDEDRVLAEAVAARAILPDVSQQSFDAWIASHEAKKKICDAAVAATKAREAIQAGVKEARHARHMARNMLYRSEDAEVRARVTEIIAKIDAVQPELNILQRRAARDEIEAKKKAANAESEPLHVAMEEALRRVEECLMKMELIENLMKRFAGENEDSATRGLRFSRACRACSAQNPPLRSFFPACGHAVCRECADKATSNYSTMVTTRRRANEPYDSKPNRRKTNDNNATVRVSRACRVCVAEEPRCLSVLIPCGHAVCRACSLKIRWDASLGGEPTRCSICRSEGAFVAMVEEAINEGGEQVRQNRRFGPSSSSNPLLSRDREVADEERISTSEEDRVLADAVQASSTLSDVLQQAIDSTEAAMEALEKTRVLSRAAVEAATTVDDVIEATLKLSRAWLAFLEACKSMKRAPTREDIAKNDDDVRQSAEAEPEQLIETKETATRKLEESYAVIGRVKNLIERFQRENVDCAARGLRFSRACRACNTDSPPLRSFFPACGHAVCRGCADRAAASEEDTSCPICHKEGDAIYLFEELAES</sequence>
<accession>A0A8R1V4E8</accession>
<feature type="region of interest" description="Disordered" evidence="1">
    <location>
        <begin position="542"/>
        <end position="566"/>
    </location>
</feature>
<dbReference type="InterPro" id="IPR001841">
    <property type="entry name" value="Znf_RING"/>
</dbReference>
<reference evidence="3" key="1">
    <citation type="journal article" date="2008" name="Nat. Genet.">
        <title>The Pristionchus pacificus genome provides a unique perspective on nematode lifestyle and parasitism.</title>
        <authorList>
            <person name="Dieterich C."/>
            <person name="Clifton S.W."/>
            <person name="Schuster L.N."/>
            <person name="Chinwalla A."/>
            <person name="Delehaunty K."/>
            <person name="Dinkelacker I."/>
            <person name="Fulton L."/>
            <person name="Fulton R."/>
            <person name="Godfrey J."/>
            <person name="Minx P."/>
            <person name="Mitreva M."/>
            <person name="Roeseler W."/>
            <person name="Tian H."/>
            <person name="Witte H."/>
            <person name="Yang S.P."/>
            <person name="Wilson R.K."/>
            <person name="Sommer R.J."/>
        </authorList>
    </citation>
    <scope>NUCLEOTIDE SEQUENCE [LARGE SCALE GENOMIC DNA]</scope>
    <source>
        <strain evidence="3">PS312</strain>
    </source>
</reference>
<dbReference type="InterPro" id="IPR027370">
    <property type="entry name" value="Znf-RING_euk"/>
</dbReference>
<dbReference type="PANTHER" id="PTHR16450">
    <property type="entry name" value="RING FINGER PROTEIN 186"/>
    <property type="match status" value="1"/>
</dbReference>
<evidence type="ECO:0000313" key="2">
    <source>
        <dbReference type="EnsemblMetazoa" id="PPA44040.1"/>
    </source>
</evidence>
<organism evidence="2 3">
    <name type="scientific">Pristionchus pacificus</name>
    <name type="common">Parasitic nematode worm</name>
    <dbReference type="NCBI Taxonomy" id="54126"/>
    <lineage>
        <taxon>Eukaryota</taxon>
        <taxon>Metazoa</taxon>
        <taxon>Ecdysozoa</taxon>
        <taxon>Nematoda</taxon>
        <taxon>Chromadorea</taxon>
        <taxon>Rhabditida</taxon>
        <taxon>Rhabditina</taxon>
        <taxon>Diplogasteromorpha</taxon>
        <taxon>Diplogasteroidea</taxon>
        <taxon>Neodiplogasteridae</taxon>
        <taxon>Pristionchus</taxon>
    </lineage>
</organism>
<proteinExistence type="predicted"/>
<keyword evidence="3" id="KW-1185">Reference proteome</keyword>
<dbReference type="AlphaFoldDB" id="A0A2A6BLM0"/>
<dbReference type="EnsemblMetazoa" id="PPA44040.1">
    <property type="protein sequence ID" value="PPA44040.1"/>
    <property type="gene ID" value="WBGene00282409"/>
</dbReference>
<gene>
    <name evidence="2" type="primary">WBGene00282409</name>
</gene>
<dbReference type="Pfam" id="PF13445">
    <property type="entry name" value="zf-RING_UBOX"/>
    <property type="match status" value="1"/>
</dbReference>
<feature type="region of interest" description="Disordered" evidence="1">
    <location>
        <begin position="1"/>
        <end position="24"/>
    </location>
</feature>
<dbReference type="SMART" id="SM00184">
    <property type="entry name" value="RING"/>
    <property type="match status" value="4"/>
</dbReference>
<feature type="compositionally biased region" description="Basic and acidic residues" evidence="1">
    <location>
        <begin position="542"/>
        <end position="554"/>
    </location>
</feature>
<dbReference type="InterPro" id="IPR017907">
    <property type="entry name" value="Znf_RING_CS"/>
</dbReference>
<feature type="region of interest" description="Disordered" evidence="1">
    <location>
        <begin position="430"/>
        <end position="449"/>
    </location>
</feature>
<protein>
    <submittedName>
        <fullName evidence="2">Zinc finger protein</fullName>
    </submittedName>
</protein>
<dbReference type="PROSITE" id="PS00518">
    <property type="entry name" value="ZF_RING_1"/>
    <property type="match status" value="1"/>
</dbReference>
<dbReference type="OrthoDB" id="3838338at2759"/>
<name>A0A2A6BLM0_PRIPA</name>
<evidence type="ECO:0000313" key="3">
    <source>
        <dbReference type="Proteomes" id="UP000005239"/>
    </source>
</evidence>
<dbReference type="PANTHER" id="PTHR16450:SF1">
    <property type="entry name" value="PROTEIN CBG12045"/>
    <property type="match status" value="1"/>
</dbReference>
<feature type="compositionally biased region" description="Basic and acidic residues" evidence="1">
    <location>
        <begin position="112"/>
        <end position="125"/>
    </location>
</feature>
<evidence type="ECO:0000256" key="1">
    <source>
        <dbReference type="SAM" id="MobiDB-lite"/>
    </source>
</evidence>
<feature type="region of interest" description="Disordered" evidence="1">
    <location>
        <begin position="97"/>
        <end position="125"/>
    </location>
</feature>
<reference evidence="2" key="2">
    <citation type="submission" date="2022-06" db="UniProtKB">
        <authorList>
            <consortium name="EnsemblMetazoa"/>
        </authorList>
    </citation>
    <scope>IDENTIFICATION</scope>
    <source>
        <strain evidence="2">PS312</strain>
    </source>
</reference>
<dbReference type="InterPro" id="IPR013083">
    <property type="entry name" value="Znf_RING/FYVE/PHD"/>
</dbReference>